<accession>A0ACC0D5K1</accession>
<keyword evidence="2" id="KW-1185">Reference proteome</keyword>
<sequence length="617" mass="68804">MDIEDTDYEPPADSSEDEPLISRAAAQRKRYRRTAEPPNVPPLKRRKGTLQPKYVTLLNGEIADASTGVVRDPEDRRLGHTQVGAVVWTAAEKQAYFSALGRLGRDDLAGIASRIGTKSVLEVRQYTMLLEEADRTGLSEAERTQRAPRMTDIPAAAELSTELCLALEDAADDLSLRQEQREEKLEQKRWGPTRWLVTPSLVPALEHQPASGEQHYHHRRELFTELFRLDQWLRLSARIFMNSAVVPDGNWRGISTPADPPAIRATALADFHALALSVTRRLVAAALFVAGSRVRAKQEGGGNRRRGVRAVVKAKDVQAAVASVGLKENSREFWARAPRRLRLDVYDDCDSQSEASLGADEEEEEEEGDDDVSGGESEDGEEGDEVTYTDELDVENHEAEEEQDALNQEDEMDNAYEPEIMSYDDVEAALGFPGLHFQPRIPSYRILPDVSDTSSESDAADQDIDQPESEYVDSDVPMEAEEDDQDDIKSEADVDPAIDPDLIAADLAEAIQNSSLYYVDTARARQAMVRTIRAELQMEAEADRLDSRTSVQEEVQLWALLRRGDSYEERGREGTPKTPGSGGKRPGLDAEGDRGNDWRDHTEYYSDWEFNSRATGA</sequence>
<dbReference type="Proteomes" id="UP001497680">
    <property type="component" value="Unassembled WGS sequence"/>
</dbReference>
<organism evidence="1 2">
    <name type="scientific">Hypoxylon rubiginosum</name>
    <dbReference type="NCBI Taxonomy" id="110542"/>
    <lineage>
        <taxon>Eukaryota</taxon>
        <taxon>Fungi</taxon>
        <taxon>Dikarya</taxon>
        <taxon>Ascomycota</taxon>
        <taxon>Pezizomycotina</taxon>
        <taxon>Sordariomycetes</taxon>
        <taxon>Xylariomycetidae</taxon>
        <taxon>Xylariales</taxon>
        <taxon>Hypoxylaceae</taxon>
        <taxon>Hypoxylon</taxon>
    </lineage>
</organism>
<reference evidence="1 2" key="1">
    <citation type="journal article" date="2022" name="New Phytol.">
        <title>Ecological generalism drives hyperdiversity of secondary metabolite gene clusters in xylarialean endophytes.</title>
        <authorList>
            <person name="Franco M.E.E."/>
            <person name="Wisecaver J.H."/>
            <person name="Arnold A.E."/>
            <person name="Ju Y.M."/>
            <person name="Slot J.C."/>
            <person name="Ahrendt S."/>
            <person name="Moore L.P."/>
            <person name="Eastman K.E."/>
            <person name="Scott K."/>
            <person name="Konkel Z."/>
            <person name="Mondo S.J."/>
            <person name="Kuo A."/>
            <person name="Hayes R.D."/>
            <person name="Haridas S."/>
            <person name="Andreopoulos B."/>
            <person name="Riley R."/>
            <person name="LaButti K."/>
            <person name="Pangilinan J."/>
            <person name="Lipzen A."/>
            <person name="Amirebrahimi M."/>
            <person name="Yan J."/>
            <person name="Adam C."/>
            <person name="Keymanesh K."/>
            <person name="Ng V."/>
            <person name="Louie K."/>
            <person name="Northen T."/>
            <person name="Drula E."/>
            <person name="Henrissat B."/>
            <person name="Hsieh H.M."/>
            <person name="Youens-Clark K."/>
            <person name="Lutzoni F."/>
            <person name="Miadlikowska J."/>
            <person name="Eastwood D.C."/>
            <person name="Hamelin R.C."/>
            <person name="Grigoriev I.V."/>
            <person name="U'Ren J.M."/>
        </authorList>
    </citation>
    <scope>NUCLEOTIDE SEQUENCE [LARGE SCALE GENOMIC DNA]</scope>
    <source>
        <strain evidence="1 2">ER1909</strain>
    </source>
</reference>
<evidence type="ECO:0000313" key="2">
    <source>
        <dbReference type="Proteomes" id="UP001497680"/>
    </source>
</evidence>
<dbReference type="EMBL" id="MU394304">
    <property type="protein sequence ID" value="KAI6087967.1"/>
    <property type="molecule type" value="Genomic_DNA"/>
</dbReference>
<gene>
    <name evidence="1" type="ORF">F4821DRAFT_234934</name>
</gene>
<comment type="caution">
    <text evidence="1">The sequence shown here is derived from an EMBL/GenBank/DDBJ whole genome shotgun (WGS) entry which is preliminary data.</text>
</comment>
<proteinExistence type="predicted"/>
<protein>
    <submittedName>
        <fullName evidence="1">Uncharacterized protein</fullName>
    </submittedName>
</protein>
<name>A0ACC0D5K1_9PEZI</name>
<evidence type="ECO:0000313" key="1">
    <source>
        <dbReference type="EMBL" id="KAI6087967.1"/>
    </source>
</evidence>